<dbReference type="EMBL" id="JAUUTY010000004">
    <property type="protein sequence ID" value="KAK1645288.1"/>
    <property type="molecule type" value="Genomic_DNA"/>
</dbReference>
<dbReference type="InterPro" id="IPR021109">
    <property type="entry name" value="Peptidase_aspartic_dom_sf"/>
</dbReference>
<dbReference type="CDD" id="cd00303">
    <property type="entry name" value="retropepsin_like"/>
    <property type="match status" value="1"/>
</dbReference>
<proteinExistence type="predicted"/>
<dbReference type="Proteomes" id="UP001231189">
    <property type="component" value="Unassembled WGS sequence"/>
</dbReference>
<name>A0AAD8W6Q2_LOLMU</name>
<evidence type="ECO:0000313" key="2">
    <source>
        <dbReference type="Proteomes" id="UP001231189"/>
    </source>
</evidence>
<gene>
    <name evidence="1" type="ORF">QYE76_063093</name>
</gene>
<evidence type="ECO:0000313" key="1">
    <source>
        <dbReference type="EMBL" id="KAK1645288.1"/>
    </source>
</evidence>
<comment type="caution">
    <text evidence="1">The sequence shown here is derived from an EMBL/GenBank/DDBJ whole genome shotgun (WGS) entry which is preliminary data.</text>
</comment>
<reference evidence="1" key="1">
    <citation type="submission" date="2023-07" db="EMBL/GenBank/DDBJ databases">
        <title>A chromosome-level genome assembly of Lolium multiflorum.</title>
        <authorList>
            <person name="Chen Y."/>
            <person name="Copetti D."/>
            <person name="Kolliker R."/>
            <person name="Studer B."/>
        </authorList>
    </citation>
    <scope>NUCLEOTIDE SEQUENCE</scope>
    <source>
        <strain evidence="1">02402/16</strain>
        <tissue evidence="1">Leaf</tissue>
    </source>
</reference>
<organism evidence="1 2">
    <name type="scientific">Lolium multiflorum</name>
    <name type="common">Italian ryegrass</name>
    <name type="synonym">Lolium perenne subsp. multiflorum</name>
    <dbReference type="NCBI Taxonomy" id="4521"/>
    <lineage>
        <taxon>Eukaryota</taxon>
        <taxon>Viridiplantae</taxon>
        <taxon>Streptophyta</taxon>
        <taxon>Embryophyta</taxon>
        <taxon>Tracheophyta</taxon>
        <taxon>Spermatophyta</taxon>
        <taxon>Magnoliopsida</taxon>
        <taxon>Liliopsida</taxon>
        <taxon>Poales</taxon>
        <taxon>Poaceae</taxon>
        <taxon>BOP clade</taxon>
        <taxon>Pooideae</taxon>
        <taxon>Poodae</taxon>
        <taxon>Poeae</taxon>
        <taxon>Poeae Chloroplast Group 2 (Poeae type)</taxon>
        <taxon>Loliodinae</taxon>
        <taxon>Loliinae</taxon>
        <taxon>Lolium</taxon>
    </lineage>
</organism>
<dbReference type="AlphaFoldDB" id="A0AAD8W6Q2"/>
<accession>A0AAD8W6Q2</accession>
<protein>
    <recommendedName>
        <fullName evidence="3">Retroviral aspartyl protease</fullName>
    </recommendedName>
</protein>
<dbReference type="SUPFAM" id="SSF50630">
    <property type="entry name" value="Acid proteases"/>
    <property type="match status" value="1"/>
</dbReference>
<sequence length="158" mass="17405">MLLPVTIHGKRLVALLDTGSTHNFLLAATMRRLALHPTGGDHLRVMVANGDRLQCHGIAQHVPITIGNEHFTVTCAGIDLGCFDFVLGVDFLRTLGPILWNFDTLTMTFWHLGRRVRCEGIGGTSLAPQLQLAATEPESEHPLLAHLLQQHNDLFDES</sequence>
<keyword evidence="2" id="KW-1185">Reference proteome</keyword>
<evidence type="ECO:0008006" key="3">
    <source>
        <dbReference type="Google" id="ProtNLM"/>
    </source>
</evidence>
<dbReference type="Pfam" id="PF13975">
    <property type="entry name" value="gag-asp_proteas"/>
    <property type="match status" value="1"/>
</dbReference>
<dbReference type="Gene3D" id="2.40.70.10">
    <property type="entry name" value="Acid Proteases"/>
    <property type="match status" value="1"/>
</dbReference>